<protein>
    <submittedName>
        <fullName evidence="1">Uncharacterized protein</fullName>
    </submittedName>
</protein>
<dbReference type="AlphaFoldDB" id="U2KYL6"/>
<dbReference type="PATRIC" id="fig|411473.3.peg.322"/>
<evidence type="ECO:0000313" key="1">
    <source>
        <dbReference type="EMBL" id="ERJ97195.1"/>
    </source>
</evidence>
<dbReference type="HOGENOM" id="CLU_3276131_0_0_9"/>
<keyword evidence="2" id="KW-1185">Reference proteome</keyword>
<name>U2KYL6_9FIRM</name>
<proteinExistence type="predicted"/>
<dbReference type="Proteomes" id="UP000016662">
    <property type="component" value="Unassembled WGS sequence"/>
</dbReference>
<gene>
    <name evidence="1" type="ORF">RUMCAL_00428</name>
</gene>
<accession>U2KYL6</accession>
<comment type="caution">
    <text evidence="1">The sequence shown here is derived from an EMBL/GenBank/DDBJ whole genome shotgun (WGS) entry which is preliminary data.</text>
</comment>
<sequence length="41" mass="4715">MQEQISVDEKDHLLISVLGKGQKKVQLENRIMKANASENYE</sequence>
<reference evidence="1 2" key="1">
    <citation type="submission" date="2013-07" db="EMBL/GenBank/DDBJ databases">
        <authorList>
            <person name="Weinstock G."/>
            <person name="Sodergren E."/>
            <person name="Wylie T."/>
            <person name="Fulton L."/>
            <person name="Fulton R."/>
            <person name="Fronick C."/>
            <person name="O'Laughlin M."/>
            <person name="Godfrey J."/>
            <person name="Miner T."/>
            <person name="Herter B."/>
            <person name="Appelbaum E."/>
            <person name="Cordes M."/>
            <person name="Lek S."/>
            <person name="Wollam A."/>
            <person name="Pepin K.H."/>
            <person name="Palsikar V.B."/>
            <person name="Mitreva M."/>
            <person name="Wilson R.K."/>
        </authorList>
    </citation>
    <scope>NUCLEOTIDE SEQUENCE [LARGE SCALE GENOMIC DNA]</scope>
    <source>
        <strain evidence="1 2">ATCC 27760</strain>
    </source>
</reference>
<organism evidence="1 2">
    <name type="scientific">Ruminococcus callidus ATCC 27760</name>
    <dbReference type="NCBI Taxonomy" id="411473"/>
    <lineage>
        <taxon>Bacteria</taxon>
        <taxon>Bacillati</taxon>
        <taxon>Bacillota</taxon>
        <taxon>Clostridia</taxon>
        <taxon>Eubacteriales</taxon>
        <taxon>Oscillospiraceae</taxon>
        <taxon>Ruminococcus</taxon>
    </lineage>
</organism>
<evidence type="ECO:0000313" key="2">
    <source>
        <dbReference type="Proteomes" id="UP000016662"/>
    </source>
</evidence>
<dbReference type="EMBL" id="AWVF01000032">
    <property type="protein sequence ID" value="ERJ97195.1"/>
    <property type="molecule type" value="Genomic_DNA"/>
</dbReference>